<dbReference type="GO" id="GO:0005634">
    <property type="term" value="C:nucleus"/>
    <property type="evidence" value="ECO:0007669"/>
    <property type="project" value="UniProtKB-SubCell"/>
</dbReference>
<keyword evidence="4" id="KW-0963">Cytoplasm</keyword>
<evidence type="ECO:0000256" key="5">
    <source>
        <dbReference type="ARBA" id="ARBA00022884"/>
    </source>
</evidence>
<dbReference type="GO" id="GO:0003723">
    <property type="term" value="F:RNA binding"/>
    <property type="evidence" value="ECO:0007669"/>
    <property type="project" value="UniProtKB-KW"/>
</dbReference>
<feature type="region of interest" description="Disordered" evidence="7">
    <location>
        <begin position="107"/>
        <end position="130"/>
    </location>
</feature>
<proteinExistence type="inferred from homology"/>
<dbReference type="PANTHER" id="PTHR21551">
    <property type="entry name" value="TOPOISOMERASE II-ASSOCIATED PROTEIN PAT1"/>
    <property type="match status" value="1"/>
</dbReference>
<evidence type="ECO:0000313" key="9">
    <source>
        <dbReference type="EMBL" id="KFH45184.1"/>
    </source>
</evidence>
<evidence type="ECO:0000313" key="10">
    <source>
        <dbReference type="Proteomes" id="UP000029964"/>
    </source>
</evidence>
<gene>
    <name evidence="9" type="ORF">ACRE_039820</name>
</gene>
<keyword evidence="5" id="KW-0694">RNA-binding</keyword>
<dbReference type="OrthoDB" id="74835at2759"/>
<feature type="compositionally biased region" description="Pro residues" evidence="7">
    <location>
        <begin position="226"/>
        <end position="237"/>
    </location>
</feature>
<comment type="subcellular location">
    <subcellularLocation>
        <location evidence="2">Cytoplasm</location>
        <location evidence="2">P-body</location>
    </subcellularLocation>
    <subcellularLocation>
        <location evidence="1">Nucleus</location>
    </subcellularLocation>
</comment>
<evidence type="ECO:0000256" key="1">
    <source>
        <dbReference type="ARBA" id="ARBA00004123"/>
    </source>
</evidence>
<keyword evidence="10" id="KW-1185">Reference proteome</keyword>
<dbReference type="Proteomes" id="UP000029964">
    <property type="component" value="Unassembled WGS sequence"/>
</dbReference>
<dbReference type="Pfam" id="PF09770">
    <property type="entry name" value="PAT1"/>
    <property type="match status" value="1"/>
</dbReference>
<feature type="compositionally biased region" description="Polar residues" evidence="7">
    <location>
        <begin position="108"/>
        <end position="126"/>
    </location>
</feature>
<evidence type="ECO:0000256" key="7">
    <source>
        <dbReference type="SAM" id="MobiDB-lite"/>
    </source>
</evidence>
<protein>
    <submittedName>
        <fullName evidence="9">DNA topoisomerase 2-associated protein-like protein</fullName>
    </submittedName>
</protein>
<name>A0A086T752_HAPC1</name>
<feature type="region of interest" description="Disordered" evidence="7">
    <location>
        <begin position="1"/>
        <end position="26"/>
    </location>
</feature>
<feature type="region of interest" description="Disordered" evidence="7">
    <location>
        <begin position="506"/>
        <end position="528"/>
    </location>
</feature>
<reference evidence="10" key="1">
    <citation type="journal article" date="2014" name="Genome Announc.">
        <title>Genome sequence and annotation of Acremonium chrysogenum, producer of the beta-lactam antibiotic cephalosporin C.</title>
        <authorList>
            <person name="Terfehr D."/>
            <person name="Dahlmann T.A."/>
            <person name="Specht T."/>
            <person name="Zadra I."/>
            <person name="Kuernsteiner H."/>
            <person name="Kueck U."/>
        </authorList>
    </citation>
    <scope>NUCLEOTIDE SEQUENCE [LARGE SCALE GENOMIC DNA]</scope>
    <source>
        <strain evidence="10">ATCC 11550 / CBS 779.69 / DSM 880 / IAM 14645 / JCM 23072 / IMI 49137</strain>
    </source>
</reference>
<evidence type="ECO:0000259" key="8">
    <source>
        <dbReference type="Pfam" id="PF09770"/>
    </source>
</evidence>
<dbReference type="InterPro" id="IPR039900">
    <property type="entry name" value="Pat1-like"/>
</dbReference>
<evidence type="ECO:0000256" key="3">
    <source>
        <dbReference type="ARBA" id="ARBA00009138"/>
    </source>
</evidence>
<dbReference type="GO" id="GO:0033962">
    <property type="term" value="P:P-body assembly"/>
    <property type="evidence" value="ECO:0007669"/>
    <property type="project" value="TreeGrafter"/>
</dbReference>
<comment type="similarity">
    <text evidence="3">Belongs to the PAT1 family.</text>
</comment>
<dbReference type="GO" id="GO:0000290">
    <property type="term" value="P:deadenylation-dependent decapping of nuclear-transcribed mRNA"/>
    <property type="evidence" value="ECO:0007669"/>
    <property type="project" value="InterPro"/>
</dbReference>
<evidence type="ECO:0000256" key="6">
    <source>
        <dbReference type="ARBA" id="ARBA00023242"/>
    </source>
</evidence>
<evidence type="ECO:0000256" key="4">
    <source>
        <dbReference type="ARBA" id="ARBA00022490"/>
    </source>
</evidence>
<organism evidence="9 10">
    <name type="scientific">Hapsidospora chrysogenum (strain ATCC 11550 / CBS 779.69 / DSM 880 / IAM 14645 / JCM 23072 / IMI 49137)</name>
    <name type="common">Acremonium chrysogenum</name>
    <dbReference type="NCBI Taxonomy" id="857340"/>
    <lineage>
        <taxon>Eukaryota</taxon>
        <taxon>Fungi</taxon>
        <taxon>Dikarya</taxon>
        <taxon>Ascomycota</taxon>
        <taxon>Pezizomycotina</taxon>
        <taxon>Sordariomycetes</taxon>
        <taxon>Hypocreomycetidae</taxon>
        <taxon>Hypocreales</taxon>
        <taxon>Bionectriaceae</taxon>
        <taxon>Hapsidospora</taxon>
    </lineage>
</organism>
<dbReference type="AlphaFoldDB" id="A0A086T752"/>
<keyword evidence="6" id="KW-0539">Nucleus</keyword>
<feature type="compositionally biased region" description="Polar residues" evidence="7">
    <location>
        <begin position="275"/>
        <end position="286"/>
    </location>
</feature>
<dbReference type="InterPro" id="IPR019167">
    <property type="entry name" value="PAT1_dom"/>
</dbReference>
<accession>A0A086T752</accession>
<dbReference type="HOGENOM" id="CLU_012622_1_0_1"/>
<comment type="caution">
    <text evidence="9">The sequence shown here is derived from an EMBL/GenBank/DDBJ whole genome shotgun (WGS) entry which is preliminary data.</text>
</comment>
<dbReference type="EMBL" id="JPKY01000036">
    <property type="protein sequence ID" value="KFH45184.1"/>
    <property type="molecule type" value="Genomic_DNA"/>
</dbReference>
<feature type="compositionally biased region" description="Low complexity" evidence="7">
    <location>
        <begin position="238"/>
        <end position="258"/>
    </location>
</feature>
<feature type="domain" description="mRNA decay factor PAT1" evidence="8">
    <location>
        <begin position="1"/>
        <end position="827"/>
    </location>
</feature>
<evidence type="ECO:0000256" key="2">
    <source>
        <dbReference type="ARBA" id="ARBA00004201"/>
    </source>
</evidence>
<dbReference type="PANTHER" id="PTHR21551:SF0">
    <property type="entry name" value="PROTEIN ASSOCIATED WITH TOPO II RELATED-1, ISOFORM A"/>
    <property type="match status" value="1"/>
</dbReference>
<feature type="compositionally biased region" description="Polar residues" evidence="7">
    <location>
        <begin position="320"/>
        <end position="329"/>
    </location>
</feature>
<feature type="compositionally biased region" description="Polar residues" evidence="7">
    <location>
        <begin position="216"/>
        <end position="225"/>
    </location>
</feature>
<dbReference type="STRING" id="857340.A0A086T752"/>
<dbReference type="GO" id="GO:0000932">
    <property type="term" value="C:P-body"/>
    <property type="evidence" value="ECO:0007669"/>
    <property type="project" value="UniProtKB-SubCell"/>
</dbReference>
<feature type="region of interest" description="Disordered" evidence="7">
    <location>
        <begin position="160"/>
        <end position="329"/>
    </location>
</feature>
<sequence>MSFFGFDTSGHDKARPGFSQAHDPFAGLSGREADIDDALEFEDTYDGLGDQLDDADDAFNDDTFGGVGGAGAGTGDAVGSGKVGKDFDFFGQTAKVAGAIEEEHLRFNRQQPSSRPTATQSQSQSYVGYAQGQAPAQAAYHSAQPVQQSYRPARTGYEKYKEAEPMPDLNVDRSIWGIGPSKPAAQPASAPQPQAAPQPTGGRKVMSLEEVEAAMRQQQKPATQPQLPPQEPVPHTQPHPGYQQHHPPSQPQPGHGHPVTILQRPHGQQPKPTPATRQVQTPPSHQQHQHAALPVHPTQILQNPNRMSGDASRAGISGHHASQSRGSISQLPQVQAHPQFNHMSEEEKAAFLDQETKRAKRNHKIWLLSKDNGLMTPQDKNFVTRIQLQQLVSATGNPAERDTDASIAEDFYYQVYSHIRAGQRQNPSQPLSNFAQTYLFQTGSRHGGMRRHGRPAENHFQRMEQQVQRAVEAAKNKPKNPQLVIAGSLGKISFSNAKTPKPLLNIKRHETESPRPGTAKKTTTSSLDRRSILRNVEKVYATLMKIEDHVRMIPPPLTGAADEALQQRHVEWKTALDAYIAQLWDELQVHHPVDVVVPHPFIAFLSCAKGKKAIPRIFPHLDFEKRTTILTLIIYHLDQLDVVQDAVTGGDHTLNSGMRENIELFISTVMPSLMQYFNDTGLDIVDGVLNLVAMKLKVDMIAKTRIGVSMLTLILSRAVLLKQTGAGDAEQWEKWDRTFETLFNKLEPSLPHIFPGSVNTGEDVYVWQLLAAMGVTATHDQQTRLVLAVKDRVLDTVQLAKTLPPAMASERLGSVNLFMRAIGLDVELLQ</sequence>
<feature type="compositionally biased region" description="Low complexity" evidence="7">
    <location>
        <begin position="183"/>
        <end position="199"/>
    </location>
</feature>
<dbReference type="GO" id="GO:0016853">
    <property type="term" value="F:isomerase activity"/>
    <property type="evidence" value="ECO:0007669"/>
    <property type="project" value="UniProtKB-KW"/>
</dbReference>
<keyword evidence="9" id="KW-0413">Isomerase</keyword>